<keyword evidence="3 4" id="KW-0732">Signal</keyword>
<keyword evidence="7" id="KW-1185">Reference proteome</keyword>
<dbReference type="InterPro" id="IPR006311">
    <property type="entry name" value="TAT_signal"/>
</dbReference>
<evidence type="ECO:0000256" key="3">
    <source>
        <dbReference type="ARBA" id="ARBA00022729"/>
    </source>
</evidence>
<comment type="subcellular location">
    <subcellularLocation>
        <location evidence="1">Periplasm</location>
    </subcellularLocation>
</comment>
<comment type="caution">
    <text evidence="6">The sequence shown here is derived from an EMBL/GenBank/DDBJ whole genome shotgun (WGS) entry which is preliminary data.</text>
</comment>
<dbReference type="Proteomes" id="UP001242480">
    <property type="component" value="Unassembled WGS sequence"/>
</dbReference>
<dbReference type="CDD" id="cd13563">
    <property type="entry name" value="PBP2_SsuA_like_6"/>
    <property type="match status" value="1"/>
</dbReference>
<evidence type="ECO:0000259" key="5">
    <source>
        <dbReference type="Pfam" id="PF09084"/>
    </source>
</evidence>
<dbReference type="Gene3D" id="3.40.190.10">
    <property type="entry name" value="Periplasmic binding protein-like II"/>
    <property type="match status" value="2"/>
</dbReference>
<dbReference type="Pfam" id="PF09084">
    <property type="entry name" value="NMT1"/>
    <property type="match status" value="1"/>
</dbReference>
<gene>
    <name evidence="6" type="ORF">QO011_000870</name>
</gene>
<proteinExistence type="inferred from homology"/>
<name>A0ABU0J0T1_9HYPH</name>
<dbReference type="PANTHER" id="PTHR30024:SF47">
    <property type="entry name" value="TAURINE-BINDING PERIPLASMIC PROTEIN"/>
    <property type="match status" value="1"/>
</dbReference>
<feature type="chain" id="PRO_5047532687" evidence="4">
    <location>
        <begin position="30"/>
        <end position="336"/>
    </location>
</feature>
<dbReference type="RefSeq" id="WP_370881899.1">
    <property type="nucleotide sequence ID" value="NZ_JAUSVX010000001.1"/>
</dbReference>
<organism evidence="6 7">
    <name type="scientific">Labrys wisconsinensis</name>
    <dbReference type="NCBI Taxonomy" id="425677"/>
    <lineage>
        <taxon>Bacteria</taxon>
        <taxon>Pseudomonadati</taxon>
        <taxon>Pseudomonadota</taxon>
        <taxon>Alphaproteobacteria</taxon>
        <taxon>Hyphomicrobiales</taxon>
        <taxon>Xanthobacteraceae</taxon>
        <taxon>Labrys</taxon>
    </lineage>
</organism>
<evidence type="ECO:0000313" key="6">
    <source>
        <dbReference type="EMBL" id="MDQ0467875.1"/>
    </source>
</evidence>
<dbReference type="PROSITE" id="PS51318">
    <property type="entry name" value="TAT"/>
    <property type="match status" value="1"/>
</dbReference>
<feature type="signal peptide" evidence="4">
    <location>
        <begin position="1"/>
        <end position="29"/>
    </location>
</feature>
<sequence>MDLLMNRRRLMQAGAGLALGATAFGRAFAQEIPAKPEAGAIKMAIEPWLGYGQWHVAAKKGLFKAAGLDEVEIVNFTTDADLNAALASGQTQCGNIATHTAMAFAAAGLPIKIVALLDVSMTADAMITDGSVASIADLKGKQVAFEEGTTSDILLNYALSKNGMTIADIQKVPMPAADAGTALIAGKVPVAVTYEPYISLAKTQSDKVKLLFTAGENPGLISDVFVVREEFLAAKPGQVVALLKAWDAALSAYRADTTAAQAIIAEAVGAKPEELKTAFEGVTYYSLAENRTHLSGDFLAKVVPEVKAAATKAGLLTKDVDVAKLIDGRFVDAASK</sequence>
<dbReference type="EMBL" id="JAUSVX010000001">
    <property type="protein sequence ID" value="MDQ0467875.1"/>
    <property type="molecule type" value="Genomic_DNA"/>
</dbReference>
<accession>A0ABU0J0T1</accession>
<evidence type="ECO:0000256" key="1">
    <source>
        <dbReference type="ARBA" id="ARBA00004418"/>
    </source>
</evidence>
<feature type="domain" description="SsuA/THI5-like" evidence="5">
    <location>
        <begin position="56"/>
        <end position="255"/>
    </location>
</feature>
<dbReference type="PANTHER" id="PTHR30024">
    <property type="entry name" value="ALIPHATIC SULFONATES-BINDING PROTEIN-RELATED"/>
    <property type="match status" value="1"/>
</dbReference>
<dbReference type="SUPFAM" id="SSF53850">
    <property type="entry name" value="Periplasmic binding protein-like II"/>
    <property type="match status" value="1"/>
</dbReference>
<evidence type="ECO:0000256" key="4">
    <source>
        <dbReference type="SAM" id="SignalP"/>
    </source>
</evidence>
<reference evidence="6 7" key="1">
    <citation type="submission" date="2023-07" db="EMBL/GenBank/DDBJ databases">
        <title>Genomic Encyclopedia of Type Strains, Phase IV (KMG-IV): sequencing the most valuable type-strain genomes for metagenomic binning, comparative biology and taxonomic classification.</title>
        <authorList>
            <person name="Goeker M."/>
        </authorList>
    </citation>
    <scope>NUCLEOTIDE SEQUENCE [LARGE SCALE GENOMIC DNA]</scope>
    <source>
        <strain evidence="6 7">DSM 19619</strain>
    </source>
</reference>
<comment type="similarity">
    <text evidence="2">Belongs to the bacterial solute-binding protein SsuA/TauA family.</text>
</comment>
<protein>
    <submittedName>
        <fullName evidence="6">NitT/TauT family transport system substrate-binding protein</fullName>
    </submittedName>
</protein>
<evidence type="ECO:0000256" key="2">
    <source>
        <dbReference type="ARBA" id="ARBA00010742"/>
    </source>
</evidence>
<dbReference type="InterPro" id="IPR015168">
    <property type="entry name" value="SsuA/THI5"/>
</dbReference>
<evidence type="ECO:0000313" key="7">
    <source>
        <dbReference type="Proteomes" id="UP001242480"/>
    </source>
</evidence>